<keyword evidence="2 5" id="KW-0812">Transmembrane</keyword>
<dbReference type="Proteomes" id="UP000177268">
    <property type="component" value="Unassembled WGS sequence"/>
</dbReference>
<feature type="transmembrane region" description="Helical" evidence="5">
    <location>
        <begin position="44"/>
        <end position="63"/>
    </location>
</feature>
<protein>
    <recommendedName>
        <fullName evidence="6">O-antigen ligase-related domain-containing protein</fullName>
    </recommendedName>
</protein>
<dbReference type="InterPro" id="IPR051533">
    <property type="entry name" value="WaaL-like"/>
</dbReference>
<comment type="caution">
    <text evidence="7">The sequence shown here is derived from an EMBL/GenBank/DDBJ whole genome shotgun (WGS) entry which is preliminary data.</text>
</comment>
<evidence type="ECO:0000313" key="8">
    <source>
        <dbReference type="Proteomes" id="UP000177268"/>
    </source>
</evidence>
<accession>A0A1F5ZI16</accession>
<name>A0A1F5ZI16_9BACT</name>
<gene>
    <name evidence="7" type="ORF">A2Z00_05265</name>
</gene>
<feature type="transmembrane region" description="Helical" evidence="5">
    <location>
        <begin position="226"/>
        <end position="244"/>
    </location>
</feature>
<dbReference type="STRING" id="1798370.A2Z00_05265"/>
<keyword evidence="4 5" id="KW-0472">Membrane</keyword>
<dbReference type="AlphaFoldDB" id="A0A1F5ZI16"/>
<feature type="domain" description="O-antigen ligase-related" evidence="6">
    <location>
        <begin position="233"/>
        <end position="370"/>
    </location>
</feature>
<feature type="transmembrane region" description="Helical" evidence="5">
    <location>
        <begin position="200"/>
        <end position="217"/>
    </location>
</feature>
<dbReference type="GO" id="GO:0016020">
    <property type="term" value="C:membrane"/>
    <property type="evidence" value="ECO:0007669"/>
    <property type="project" value="UniProtKB-SubCell"/>
</dbReference>
<evidence type="ECO:0000256" key="2">
    <source>
        <dbReference type="ARBA" id="ARBA00022692"/>
    </source>
</evidence>
<evidence type="ECO:0000256" key="1">
    <source>
        <dbReference type="ARBA" id="ARBA00004141"/>
    </source>
</evidence>
<evidence type="ECO:0000313" key="7">
    <source>
        <dbReference type="EMBL" id="OGG11747.1"/>
    </source>
</evidence>
<comment type="subcellular location">
    <subcellularLocation>
        <location evidence="1">Membrane</location>
        <topology evidence="1">Multi-pass membrane protein</topology>
    </subcellularLocation>
</comment>
<sequence length="426" mass="48245">MRIDVLFFSLLLLFFPTQLGYHLWPNWSMVLGRRVDYLSPTFYFTDILLLSAVGTYILFLLLTRKKDVHLKLPGRAQLSVWMLAVGFVLVNIILSQNRAVSLYKWTKVVEYILLGWYIVQTKPRINRVITLLSIGVIYSAVIGIGQFFLQRSIGGILWFLGERTFTSQTPGISQIQMCFPFRLGCPLLLRSYATLPHPNVLAGFIATALPLSFQLMIKKGILISRFARTVTWLAFLCGGVALFFTFSRSAWVMCLAAVGWIIWTEMKKRKNSVIHPHWFPLLLLLLLLVGILIFQRIAPDSESISVRNELNIRAIQLIERAPLFGVGLGNFLTRLPEILPSRTIYFLQPVHNIYLLLLSETGIVGFLFFILLVARALRSDVVRIPLTTLLVLGFVDHYVVTLQQGQLLIALLLALSIATVPKQVAS</sequence>
<feature type="transmembrane region" description="Helical" evidence="5">
    <location>
        <begin position="128"/>
        <end position="149"/>
    </location>
</feature>
<dbReference type="EMBL" id="MFIZ01000016">
    <property type="protein sequence ID" value="OGG11747.1"/>
    <property type="molecule type" value="Genomic_DNA"/>
</dbReference>
<evidence type="ECO:0000256" key="5">
    <source>
        <dbReference type="SAM" id="Phobius"/>
    </source>
</evidence>
<dbReference type="PANTHER" id="PTHR37422">
    <property type="entry name" value="TEICHURONIC ACID BIOSYNTHESIS PROTEIN TUAE"/>
    <property type="match status" value="1"/>
</dbReference>
<evidence type="ECO:0000256" key="3">
    <source>
        <dbReference type="ARBA" id="ARBA00022989"/>
    </source>
</evidence>
<proteinExistence type="predicted"/>
<feature type="transmembrane region" description="Helical" evidence="5">
    <location>
        <begin position="353"/>
        <end position="374"/>
    </location>
</feature>
<dbReference type="PANTHER" id="PTHR37422:SF13">
    <property type="entry name" value="LIPOPOLYSACCHARIDE BIOSYNTHESIS PROTEIN PA4999-RELATED"/>
    <property type="match status" value="1"/>
</dbReference>
<evidence type="ECO:0000256" key="4">
    <source>
        <dbReference type="ARBA" id="ARBA00023136"/>
    </source>
</evidence>
<dbReference type="InterPro" id="IPR007016">
    <property type="entry name" value="O-antigen_ligase-rel_domated"/>
</dbReference>
<dbReference type="Pfam" id="PF04932">
    <property type="entry name" value="Wzy_C"/>
    <property type="match status" value="1"/>
</dbReference>
<feature type="transmembrane region" description="Helical" evidence="5">
    <location>
        <begin position="406"/>
        <end position="425"/>
    </location>
</feature>
<feature type="transmembrane region" description="Helical" evidence="5">
    <location>
        <begin position="278"/>
        <end position="298"/>
    </location>
</feature>
<evidence type="ECO:0000259" key="6">
    <source>
        <dbReference type="Pfam" id="PF04932"/>
    </source>
</evidence>
<reference evidence="7 8" key="1">
    <citation type="journal article" date="2016" name="Nat. Commun.">
        <title>Thousands of microbial genomes shed light on interconnected biogeochemical processes in an aquifer system.</title>
        <authorList>
            <person name="Anantharaman K."/>
            <person name="Brown C.T."/>
            <person name="Hug L.A."/>
            <person name="Sharon I."/>
            <person name="Castelle C.J."/>
            <person name="Probst A.J."/>
            <person name="Thomas B.C."/>
            <person name="Singh A."/>
            <person name="Wilkins M.J."/>
            <person name="Karaoz U."/>
            <person name="Brodie E.L."/>
            <person name="Williams K.H."/>
            <person name="Hubbard S.S."/>
            <person name="Banfield J.F."/>
        </authorList>
    </citation>
    <scope>NUCLEOTIDE SEQUENCE [LARGE SCALE GENOMIC DNA]</scope>
</reference>
<organism evidence="7 8">
    <name type="scientific">Candidatus Gottesmanbacteria bacterium RBG_13_45_10</name>
    <dbReference type="NCBI Taxonomy" id="1798370"/>
    <lineage>
        <taxon>Bacteria</taxon>
        <taxon>Candidatus Gottesmaniibacteriota</taxon>
    </lineage>
</organism>
<keyword evidence="3 5" id="KW-1133">Transmembrane helix</keyword>
<feature type="transmembrane region" description="Helical" evidence="5">
    <location>
        <begin position="75"/>
        <end position="94"/>
    </location>
</feature>